<dbReference type="EC" id="3.5.1.1" evidence="2"/>
<dbReference type="SMART" id="SM00870">
    <property type="entry name" value="Asparaginase"/>
    <property type="match status" value="1"/>
</dbReference>
<dbReference type="PRINTS" id="PR00139">
    <property type="entry name" value="ASNGLNASE"/>
</dbReference>
<evidence type="ECO:0000256" key="4">
    <source>
        <dbReference type="PIRSR" id="PIRSR001220-1"/>
    </source>
</evidence>
<dbReference type="PROSITE" id="PS51732">
    <property type="entry name" value="ASN_GLN_ASE_3"/>
    <property type="match status" value="1"/>
</dbReference>
<dbReference type="InterPro" id="IPR036152">
    <property type="entry name" value="Asp/glu_Ase-like_sf"/>
</dbReference>
<dbReference type="EMBL" id="MFIY01000035">
    <property type="protein sequence ID" value="OGF99878.1"/>
    <property type="molecule type" value="Genomic_DNA"/>
</dbReference>
<dbReference type="Gene3D" id="3.40.50.1170">
    <property type="entry name" value="L-asparaginase, N-terminal domain"/>
    <property type="match status" value="1"/>
</dbReference>
<dbReference type="PANTHER" id="PTHR11707:SF28">
    <property type="entry name" value="60 KDA LYSOPHOSPHOLIPASE"/>
    <property type="match status" value="1"/>
</dbReference>
<protein>
    <recommendedName>
        <fullName evidence="2">asparaginase</fullName>
        <ecNumber evidence="2">3.5.1.1</ecNumber>
    </recommendedName>
</protein>
<feature type="active site" evidence="6">
    <location>
        <position position="86"/>
    </location>
</feature>
<comment type="similarity">
    <text evidence="1">Belongs to the asparaginase 1 family.</text>
</comment>
<dbReference type="GO" id="GO:0006520">
    <property type="term" value="P:amino acid metabolic process"/>
    <property type="evidence" value="ECO:0007669"/>
    <property type="project" value="InterPro"/>
</dbReference>
<name>A0A1F5YI46_9BACT</name>
<dbReference type="InterPro" id="IPR027473">
    <property type="entry name" value="L-asparaginase_C"/>
</dbReference>
<keyword evidence="3" id="KW-0378">Hydrolase</keyword>
<feature type="binding site" evidence="5">
    <location>
        <position position="55"/>
    </location>
    <ligand>
        <name>substrate</name>
    </ligand>
</feature>
<dbReference type="PIRSF" id="PIRSF001220">
    <property type="entry name" value="L-ASNase_gatD"/>
    <property type="match status" value="1"/>
</dbReference>
<evidence type="ECO:0000256" key="6">
    <source>
        <dbReference type="PROSITE-ProRule" id="PRU10100"/>
    </source>
</evidence>
<gene>
    <name evidence="9" type="ORF">A2Y99_00540</name>
</gene>
<dbReference type="Pfam" id="PF17763">
    <property type="entry name" value="Asparaginase_C"/>
    <property type="match status" value="1"/>
</dbReference>
<dbReference type="PROSITE" id="PS00917">
    <property type="entry name" value="ASN_GLN_ASE_2"/>
    <property type="match status" value="1"/>
</dbReference>
<evidence type="ECO:0000259" key="8">
    <source>
        <dbReference type="Pfam" id="PF17763"/>
    </source>
</evidence>
<dbReference type="InterPro" id="IPR006034">
    <property type="entry name" value="Asparaginase/glutaminase-like"/>
</dbReference>
<dbReference type="InterPro" id="IPR027474">
    <property type="entry name" value="L-asparaginase_N"/>
</dbReference>
<evidence type="ECO:0000313" key="9">
    <source>
        <dbReference type="EMBL" id="OGF99878.1"/>
    </source>
</evidence>
<organism evidence="9 10">
    <name type="scientific">Candidatus Gottesmanbacteria bacterium RBG_13_37_7</name>
    <dbReference type="NCBI Taxonomy" id="1798369"/>
    <lineage>
        <taxon>Bacteria</taxon>
        <taxon>Candidatus Gottesmaniibacteriota</taxon>
    </lineage>
</organism>
<evidence type="ECO:0000256" key="5">
    <source>
        <dbReference type="PIRSR" id="PIRSR001220-2"/>
    </source>
</evidence>
<feature type="binding site" evidence="5">
    <location>
        <begin position="86"/>
        <end position="87"/>
    </location>
    <ligand>
        <name>substrate</name>
    </ligand>
</feature>
<dbReference type="FunFam" id="3.40.50.1170:FF:000001">
    <property type="entry name" value="L-asparaginase 2"/>
    <property type="match status" value="1"/>
</dbReference>
<dbReference type="InterPro" id="IPR040919">
    <property type="entry name" value="Asparaginase_C"/>
</dbReference>
<dbReference type="SUPFAM" id="SSF53774">
    <property type="entry name" value="Glutaminase/Asparaginase"/>
    <property type="match status" value="1"/>
</dbReference>
<reference evidence="9 10" key="1">
    <citation type="journal article" date="2016" name="Nat. Commun.">
        <title>Thousands of microbial genomes shed light on interconnected biogeochemical processes in an aquifer system.</title>
        <authorList>
            <person name="Anantharaman K."/>
            <person name="Brown C.T."/>
            <person name="Hug L.A."/>
            <person name="Sharon I."/>
            <person name="Castelle C.J."/>
            <person name="Probst A.J."/>
            <person name="Thomas B.C."/>
            <person name="Singh A."/>
            <person name="Wilkins M.J."/>
            <person name="Karaoz U."/>
            <person name="Brodie E.L."/>
            <person name="Williams K.H."/>
            <person name="Hubbard S.S."/>
            <person name="Banfield J.F."/>
        </authorList>
    </citation>
    <scope>NUCLEOTIDE SEQUENCE [LARGE SCALE GENOMIC DNA]</scope>
</reference>
<dbReference type="GO" id="GO:0004067">
    <property type="term" value="F:asparaginase activity"/>
    <property type="evidence" value="ECO:0007669"/>
    <property type="project" value="UniProtKB-UniRule"/>
</dbReference>
<evidence type="ECO:0000256" key="1">
    <source>
        <dbReference type="ARBA" id="ARBA00010518"/>
    </source>
</evidence>
<evidence type="ECO:0000259" key="7">
    <source>
        <dbReference type="Pfam" id="PF00710"/>
    </source>
</evidence>
<dbReference type="PANTHER" id="PTHR11707">
    <property type="entry name" value="L-ASPARAGINASE"/>
    <property type="match status" value="1"/>
</dbReference>
<comment type="caution">
    <text evidence="9">The sequence shown here is derived from an EMBL/GenBank/DDBJ whole genome shotgun (WGS) entry which is preliminary data.</text>
</comment>
<dbReference type="InterPro" id="IPR037152">
    <property type="entry name" value="L-asparaginase_N_sf"/>
</dbReference>
<dbReference type="InterPro" id="IPR041725">
    <property type="entry name" value="L-asparaginase_I"/>
</dbReference>
<evidence type="ECO:0000256" key="2">
    <source>
        <dbReference type="ARBA" id="ARBA00012920"/>
    </source>
</evidence>
<dbReference type="NCBIfam" id="TIGR00519">
    <property type="entry name" value="asnASE_I"/>
    <property type="match status" value="1"/>
</dbReference>
<dbReference type="Gene3D" id="3.40.50.40">
    <property type="match status" value="1"/>
</dbReference>
<proteinExistence type="inferred from homology"/>
<feature type="active site" description="O-isoaspartyl threonine intermediate" evidence="4">
    <location>
        <position position="12"/>
    </location>
</feature>
<evidence type="ECO:0000313" key="10">
    <source>
        <dbReference type="Proteomes" id="UP000178230"/>
    </source>
</evidence>
<dbReference type="CDD" id="cd08963">
    <property type="entry name" value="L-asparaginase_I"/>
    <property type="match status" value="1"/>
</dbReference>
<evidence type="ECO:0000256" key="3">
    <source>
        <dbReference type="ARBA" id="ARBA00022801"/>
    </source>
</evidence>
<dbReference type="InterPro" id="IPR006033">
    <property type="entry name" value="AsnA_fam"/>
</dbReference>
<feature type="domain" description="L-asparaginase N-terminal" evidence="7">
    <location>
        <begin position="3"/>
        <end position="178"/>
    </location>
</feature>
<dbReference type="Pfam" id="PF00710">
    <property type="entry name" value="Asparaginase"/>
    <property type="match status" value="1"/>
</dbReference>
<dbReference type="AlphaFoldDB" id="A0A1F5YI46"/>
<dbReference type="PIRSF" id="PIRSF500176">
    <property type="entry name" value="L_ASNase"/>
    <property type="match status" value="1"/>
</dbReference>
<feature type="domain" description="Asparaginase/glutaminase C-terminal" evidence="8">
    <location>
        <begin position="205"/>
        <end position="317"/>
    </location>
</feature>
<dbReference type="SFLD" id="SFLDS00057">
    <property type="entry name" value="Glutaminase/Asparaginase"/>
    <property type="match status" value="1"/>
</dbReference>
<accession>A0A1F5YI46</accession>
<sequence length="328" mass="36535">MKKILILFCGGTITMRKNKIGALVPFYDSNELLTKYPDLKKVAKITIKKVVNIDSTNIEPKIWTKIATEIRNVYHLFDGFIVTHGTDTMAYTASALSFALRNLNKPVILTGSQKPPDDLTSDAYNNMINAAIIATKKIPYVLIVFGSKILLGNRATKVSESRLNAFDSPMQHEIGEIALEPIINITPAKINENKHLEFKPNFDPRILVINIHPGLDSLLLNQIINMNFNGIILKSYGPGNIPRVVIPFIKKLKEKKLPVVILSQCYRGTTQMQLYEVGQQALTAGAIPGGDMTIEAATTKLMWTLSYTKDLEKIKKIITKNLTGELTI</sequence>
<dbReference type="Proteomes" id="UP000178230">
    <property type="component" value="Unassembled WGS sequence"/>
</dbReference>
<dbReference type="InterPro" id="IPR027475">
    <property type="entry name" value="Asparaginase/glutaminase_AS2"/>
</dbReference>